<dbReference type="RefSeq" id="WP_121520885.1">
    <property type="nucleotide sequence ID" value="NZ_RCHR01000001.1"/>
</dbReference>
<evidence type="ECO:0000313" key="8">
    <source>
        <dbReference type="Proteomes" id="UP000270219"/>
    </source>
</evidence>
<protein>
    <submittedName>
        <fullName evidence="7">Nodulation protein NfeD</fullName>
    </submittedName>
</protein>
<dbReference type="EMBL" id="RCHR01000001">
    <property type="protein sequence ID" value="RLL48066.1"/>
    <property type="molecule type" value="Genomic_DNA"/>
</dbReference>
<dbReference type="OrthoDB" id="9806253at2"/>
<evidence type="ECO:0000256" key="5">
    <source>
        <dbReference type="SAM" id="Phobius"/>
    </source>
</evidence>
<proteinExistence type="predicted"/>
<sequence length="211" mass="23181">MEIFELAWIGLIITSLGTLFLIGEVLVNARGVFALLGIGFMSVYFGAYVETDSFIIMLILYFIGLFLIILDGKVINDGTFATIGFVIMLIAVAIAAPDFTSGLYSVLGVLIGTGASFIFPKVFKKRQMWTKLALKDQLTSEAGYNSMNMEYGKLLNKKGRTLTDLRPVGTIRIDGKDYSAISNGQWIQKNTIVSVVQVDGTKILVEIIDEK</sequence>
<feature type="transmembrane region" description="Helical" evidence="5">
    <location>
        <begin position="6"/>
        <end position="27"/>
    </location>
</feature>
<evidence type="ECO:0000256" key="3">
    <source>
        <dbReference type="ARBA" id="ARBA00022989"/>
    </source>
</evidence>
<feature type="transmembrane region" description="Helical" evidence="5">
    <location>
        <begin position="102"/>
        <end position="123"/>
    </location>
</feature>
<dbReference type="InterPro" id="IPR002810">
    <property type="entry name" value="NfeD-like_C"/>
</dbReference>
<dbReference type="PANTHER" id="PTHR33507:SF3">
    <property type="entry name" value="INNER MEMBRANE PROTEIN YBBJ"/>
    <property type="match status" value="1"/>
</dbReference>
<dbReference type="Pfam" id="PF01957">
    <property type="entry name" value="NfeD"/>
    <property type="match status" value="1"/>
</dbReference>
<keyword evidence="3 5" id="KW-1133">Transmembrane helix</keyword>
<evidence type="ECO:0000259" key="6">
    <source>
        <dbReference type="Pfam" id="PF01957"/>
    </source>
</evidence>
<comment type="subcellular location">
    <subcellularLocation>
        <location evidence="1">Membrane</location>
        <topology evidence="1">Multi-pass membrane protein</topology>
    </subcellularLocation>
</comment>
<dbReference type="SUPFAM" id="SSF141322">
    <property type="entry name" value="NfeD domain-like"/>
    <property type="match status" value="1"/>
</dbReference>
<dbReference type="PANTHER" id="PTHR33507">
    <property type="entry name" value="INNER MEMBRANE PROTEIN YBBJ"/>
    <property type="match status" value="1"/>
</dbReference>
<accession>A0A498DDE9</accession>
<name>A0A498DDE9_9BACI</name>
<evidence type="ECO:0000256" key="4">
    <source>
        <dbReference type="ARBA" id="ARBA00023136"/>
    </source>
</evidence>
<evidence type="ECO:0000313" key="7">
    <source>
        <dbReference type="EMBL" id="RLL48066.1"/>
    </source>
</evidence>
<evidence type="ECO:0000256" key="1">
    <source>
        <dbReference type="ARBA" id="ARBA00004141"/>
    </source>
</evidence>
<dbReference type="InterPro" id="IPR012340">
    <property type="entry name" value="NA-bd_OB-fold"/>
</dbReference>
<evidence type="ECO:0000256" key="2">
    <source>
        <dbReference type="ARBA" id="ARBA00022692"/>
    </source>
</evidence>
<gene>
    <name evidence="7" type="ORF">D8M04_01950</name>
</gene>
<keyword evidence="4 5" id="KW-0472">Membrane</keyword>
<feature type="transmembrane region" description="Helical" evidence="5">
    <location>
        <begin position="54"/>
        <end position="71"/>
    </location>
</feature>
<keyword evidence="8" id="KW-1185">Reference proteome</keyword>
<feature type="domain" description="NfeD-like C-terminal" evidence="6">
    <location>
        <begin position="153"/>
        <end position="206"/>
    </location>
</feature>
<dbReference type="AlphaFoldDB" id="A0A498DDE9"/>
<reference evidence="7 8" key="1">
    <citation type="submission" date="2018-10" db="EMBL/GenBank/DDBJ databases">
        <title>Oceanobacillus sp. YLB-02 draft genome.</title>
        <authorList>
            <person name="Yu L."/>
        </authorList>
    </citation>
    <scope>NUCLEOTIDE SEQUENCE [LARGE SCALE GENOMIC DNA]</scope>
    <source>
        <strain evidence="7 8">YLB-02</strain>
    </source>
</reference>
<organism evidence="7 8">
    <name type="scientific">Oceanobacillus piezotolerans</name>
    <dbReference type="NCBI Taxonomy" id="2448030"/>
    <lineage>
        <taxon>Bacteria</taxon>
        <taxon>Bacillati</taxon>
        <taxon>Bacillota</taxon>
        <taxon>Bacilli</taxon>
        <taxon>Bacillales</taxon>
        <taxon>Bacillaceae</taxon>
        <taxon>Oceanobacillus</taxon>
    </lineage>
</organism>
<feature type="transmembrane region" description="Helical" evidence="5">
    <location>
        <begin position="78"/>
        <end position="96"/>
    </location>
</feature>
<feature type="transmembrane region" description="Helical" evidence="5">
    <location>
        <begin position="32"/>
        <end position="48"/>
    </location>
</feature>
<dbReference type="InterPro" id="IPR052165">
    <property type="entry name" value="Membrane_assoc_protease"/>
</dbReference>
<keyword evidence="2 5" id="KW-0812">Transmembrane</keyword>
<comment type="caution">
    <text evidence="7">The sequence shown here is derived from an EMBL/GenBank/DDBJ whole genome shotgun (WGS) entry which is preliminary data.</text>
</comment>
<dbReference type="Gene3D" id="2.40.50.140">
    <property type="entry name" value="Nucleic acid-binding proteins"/>
    <property type="match status" value="1"/>
</dbReference>
<dbReference type="Proteomes" id="UP000270219">
    <property type="component" value="Unassembled WGS sequence"/>
</dbReference>
<dbReference type="GO" id="GO:0005886">
    <property type="term" value="C:plasma membrane"/>
    <property type="evidence" value="ECO:0007669"/>
    <property type="project" value="TreeGrafter"/>
</dbReference>